<comment type="caution">
    <text evidence="2">The sequence shown here is derived from an EMBL/GenBank/DDBJ whole genome shotgun (WGS) entry which is preliminary data.</text>
</comment>
<keyword evidence="3" id="KW-1185">Reference proteome</keyword>
<organism evidence="2 3">
    <name type="scientific">Bradyrhizobium quebecense</name>
    <dbReference type="NCBI Taxonomy" id="2748629"/>
    <lineage>
        <taxon>Bacteria</taxon>
        <taxon>Pseudomonadati</taxon>
        <taxon>Pseudomonadota</taxon>
        <taxon>Alphaproteobacteria</taxon>
        <taxon>Hyphomicrobiales</taxon>
        <taxon>Nitrobacteraceae</taxon>
        <taxon>Bradyrhizobium</taxon>
    </lineage>
</organism>
<feature type="compositionally biased region" description="Basic and acidic residues" evidence="1">
    <location>
        <begin position="1"/>
        <end position="15"/>
    </location>
</feature>
<protein>
    <submittedName>
        <fullName evidence="2">Uncharacterized protein</fullName>
    </submittedName>
</protein>
<evidence type="ECO:0000313" key="3">
    <source>
        <dbReference type="Proteomes" id="UP000692816"/>
    </source>
</evidence>
<name>A0ABS3MAV1_9BRAD</name>
<proteinExistence type="predicted"/>
<feature type="compositionally biased region" description="Polar residues" evidence="1">
    <location>
        <begin position="37"/>
        <end position="49"/>
    </location>
</feature>
<gene>
    <name evidence="2" type="ORF">J4P68_03690</name>
</gene>
<dbReference type="RefSeq" id="WP_207830486.1">
    <property type="nucleotide sequence ID" value="NZ_CP088282.1"/>
</dbReference>
<sequence length="67" mass="7112">MHAVKDRGAESRDDDSGYAGEQEGSHGNPPKEVECNEITQSGSSRTAAPSNPGIPFGKKQARWISIA</sequence>
<feature type="region of interest" description="Disordered" evidence="1">
    <location>
        <begin position="1"/>
        <end position="67"/>
    </location>
</feature>
<accession>A0ABS3MAV1</accession>
<evidence type="ECO:0000313" key="2">
    <source>
        <dbReference type="EMBL" id="MBO1428533.1"/>
    </source>
</evidence>
<reference evidence="2" key="1">
    <citation type="journal article" date="2021" name="Int. J. Syst. Evol. Microbiol.">
        <title>Bradyrhizobium septentrionale sp. nov. (sv. septentrionale) and Bradyrhizobium quebecense sp. nov. (sv. septentrionale) associated with legumes native to Canada possess rearranged symbiosis genes and numerous insertion sequences.</title>
        <authorList>
            <person name="Bromfield E.S.P."/>
            <person name="Cloutier S."/>
        </authorList>
    </citation>
    <scope>NUCLEOTIDE SEQUENCE</scope>
    <source>
        <strain evidence="2">12S5</strain>
    </source>
</reference>
<dbReference type="EMBL" id="JAGEPA010000001">
    <property type="protein sequence ID" value="MBO1428533.1"/>
    <property type="molecule type" value="Genomic_DNA"/>
</dbReference>
<dbReference type="Proteomes" id="UP000692816">
    <property type="component" value="Unassembled WGS sequence"/>
</dbReference>
<evidence type="ECO:0000256" key="1">
    <source>
        <dbReference type="SAM" id="MobiDB-lite"/>
    </source>
</evidence>